<evidence type="ECO:0000313" key="2">
    <source>
        <dbReference type="EMBL" id="AVR45989.1"/>
    </source>
</evidence>
<dbReference type="KEGG" id="grs:C7S20_12400"/>
<protein>
    <submittedName>
        <fullName evidence="2">Uncharacterized protein</fullName>
    </submittedName>
</protein>
<evidence type="ECO:0000256" key="1">
    <source>
        <dbReference type="SAM" id="Coils"/>
    </source>
</evidence>
<keyword evidence="1" id="KW-0175">Coiled coil</keyword>
<name>A0A2R3Z6V4_9FLAO</name>
<evidence type="ECO:0000313" key="3">
    <source>
        <dbReference type="Proteomes" id="UP000241507"/>
    </source>
</evidence>
<accession>A0A2R3Z6V4</accession>
<feature type="coiled-coil region" evidence="1">
    <location>
        <begin position="53"/>
        <end position="80"/>
    </location>
</feature>
<dbReference type="Proteomes" id="UP000241507">
    <property type="component" value="Chromosome"/>
</dbReference>
<gene>
    <name evidence="2" type="ORF">C7S20_12400</name>
</gene>
<keyword evidence="3" id="KW-1185">Reference proteome</keyword>
<dbReference type="EMBL" id="CP028136">
    <property type="protein sequence ID" value="AVR45989.1"/>
    <property type="molecule type" value="Genomic_DNA"/>
</dbReference>
<sequence length="146" mass="17730">MEMRTKISNCYGWERPEIMHKYSVMWCSRLNFISKEQEFLTRMLKEKVFLIMDSDLTAKAEKLIEQLDHLKKEAISLLRQVNLHRNGLRILFDKVTHEEDWDYKHAHRKLMIKMHEFDSKNQALKKEIFRTITTAIKHQKQKRLSL</sequence>
<proteinExistence type="predicted"/>
<organism evidence="2 3">
    <name type="scientific">Christiangramia fulva</name>
    <dbReference type="NCBI Taxonomy" id="2126553"/>
    <lineage>
        <taxon>Bacteria</taxon>
        <taxon>Pseudomonadati</taxon>
        <taxon>Bacteroidota</taxon>
        <taxon>Flavobacteriia</taxon>
        <taxon>Flavobacteriales</taxon>
        <taxon>Flavobacteriaceae</taxon>
        <taxon>Christiangramia</taxon>
    </lineage>
</organism>
<dbReference type="AlphaFoldDB" id="A0A2R3Z6V4"/>
<reference evidence="3" key="1">
    <citation type="submission" date="2018-03" db="EMBL/GenBank/DDBJ databases">
        <title>Gramella fulva sp. nov., isolated from a dry surface of tidal flat.</title>
        <authorList>
            <person name="Hwang S.H."/>
            <person name="Hwang W.M."/>
            <person name="Kang K."/>
            <person name="Ahn T.-Y."/>
        </authorList>
    </citation>
    <scope>NUCLEOTIDE SEQUENCE [LARGE SCALE GENOMIC DNA]</scope>
    <source>
        <strain evidence="3">SH35</strain>
    </source>
</reference>